<dbReference type="RefSeq" id="WP_342691940.1">
    <property type="nucleotide sequence ID" value="NZ_JBCGDP010000009.1"/>
</dbReference>
<dbReference type="Gene3D" id="3.40.50.2000">
    <property type="entry name" value="Glycogen Phosphorylase B"/>
    <property type="match status" value="1"/>
</dbReference>
<dbReference type="Pfam" id="PF00534">
    <property type="entry name" value="Glycos_transf_1"/>
    <property type="match status" value="1"/>
</dbReference>
<evidence type="ECO:0000313" key="3">
    <source>
        <dbReference type="EMBL" id="MEM0577010.1"/>
    </source>
</evidence>
<reference evidence="3 4" key="1">
    <citation type="submission" date="2024-03" db="EMBL/GenBank/DDBJ databases">
        <title>Two novel species of the genus Flavobacterium exhibiting potentially degradation of complex polysaccharides.</title>
        <authorList>
            <person name="Lian X."/>
        </authorList>
    </citation>
    <scope>NUCLEOTIDE SEQUENCE [LARGE SCALE GENOMIC DNA]</scope>
    <source>
        <strain evidence="3 4">N6</strain>
    </source>
</reference>
<feature type="coiled-coil region" evidence="1">
    <location>
        <begin position="372"/>
        <end position="399"/>
    </location>
</feature>
<name>A0ABU9NNX8_9FLAO</name>
<dbReference type="Proteomes" id="UP001468798">
    <property type="component" value="Unassembled WGS sequence"/>
</dbReference>
<sequence length="420" mass="48762">MQTSQKGINVVGYTEGMFGLGEAVRLNIKAAQKHEIPLNLINYDKIKNSKNYRYSLEYPINLVQISLNDLESFFGFIDPYFFKQRYTILFMVWESEYIAPELAENLNLFNEIWTTSKYCKTIFQKTFPNPIKIVPHPVEVDIQRVLNKKKIGYIDKTKFSFLFIFSYHSSIERKNPFFLIESFKKAFGDRDDVELVIKTVGASKHKKSRQRLQQCLSNNIKIYDVELDKDSVNQLIQSCDAYVSMHHSEGFGLTLAEAMYLGKPVIATNYSGNTEFMNDDNSFLVDYELGYIENSDTTFCPKTLWGNPLLDDAVEKLRSVYENSEVREKKAANASLFVKDALSFFTIGSTIKKRVDYLYANLDVIVASQNQFTFILNKLQTTKAENQNLKREIHRMKKNVIIRFMLMLKDGVRKMKSKRI</sequence>
<dbReference type="InterPro" id="IPR001296">
    <property type="entry name" value="Glyco_trans_1"/>
</dbReference>
<organism evidence="3 4">
    <name type="scientific">Flavobacterium polysaccharolyticum</name>
    <dbReference type="NCBI Taxonomy" id="3133148"/>
    <lineage>
        <taxon>Bacteria</taxon>
        <taxon>Pseudomonadati</taxon>
        <taxon>Bacteroidota</taxon>
        <taxon>Flavobacteriia</taxon>
        <taxon>Flavobacteriales</taxon>
        <taxon>Flavobacteriaceae</taxon>
        <taxon>Flavobacterium</taxon>
    </lineage>
</organism>
<dbReference type="PANTHER" id="PTHR46656:SF3">
    <property type="entry name" value="PUTATIVE-RELATED"/>
    <property type="match status" value="1"/>
</dbReference>
<dbReference type="EMBL" id="JBCGDP010000009">
    <property type="protein sequence ID" value="MEM0577010.1"/>
    <property type="molecule type" value="Genomic_DNA"/>
</dbReference>
<keyword evidence="3" id="KW-0808">Transferase</keyword>
<keyword evidence="3" id="KW-0328">Glycosyltransferase</keyword>
<gene>
    <name evidence="3" type="ORF">WFZ86_10920</name>
</gene>
<evidence type="ECO:0000259" key="2">
    <source>
        <dbReference type="Pfam" id="PF00534"/>
    </source>
</evidence>
<dbReference type="EC" id="2.4.-.-" evidence="3"/>
<comment type="caution">
    <text evidence="3">The sequence shown here is derived from an EMBL/GenBank/DDBJ whole genome shotgun (WGS) entry which is preliminary data.</text>
</comment>
<keyword evidence="1" id="KW-0175">Coiled coil</keyword>
<evidence type="ECO:0000313" key="4">
    <source>
        <dbReference type="Proteomes" id="UP001468798"/>
    </source>
</evidence>
<accession>A0ABU9NNX8</accession>
<feature type="domain" description="Glycosyl transferase family 1" evidence="2">
    <location>
        <begin position="163"/>
        <end position="285"/>
    </location>
</feature>
<keyword evidence="4" id="KW-1185">Reference proteome</keyword>
<protein>
    <submittedName>
        <fullName evidence="3">Glycosyltransferase family 4 protein</fullName>
        <ecNumber evidence="3">2.4.-.-</ecNumber>
    </submittedName>
</protein>
<dbReference type="SUPFAM" id="SSF53756">
    <property type="entry name" value="UDP-Glycosyltransferase/glycogen phosphorylase"/>
    <property type="match status" value="1"/>
</dbReference>
<dbReference type="CDD" id="cd03801">
    <property type="entry name" value="GT4_PimA-like"/>
    <property type="match status" value="1"/>
</dbReference>
<dbReference type="GO" id="GO:0016757">
    <property type="term" value="F:glycosyltransferase activity"/>
    <property type="evidence" value="ECO:0007669"/>
    <property type="project" value="UniProtKB-KW"/>
</dbReference>
<proteinExistence type="predicted"/>
<dbReference type="PANTHER" id="PTHR46656">
    <property type="entry name" value="PUTATIVE-RELATED"/>
    <property type="match status" value="1"/>
</dbReference>
<evidence type="ECO:0000256" key="1">
    <source>
        <dbReference type="SAM" id="Coils"/>
    </source>
</evidence>